<comment type="subcellular location">
    <subcellularLocation>
        <location evidence="1 6">Nucleus</location>
    </subcellularLocation>
</comment>
<dbReference type="GO" id="GO:0003712">
    <property type="term" value="F:transcription coregulator activity"/>
    <property type="evidence" value="ECO:0007669"/>
    <property type="project" value="InterPro"/>
</dbReference>
<comment type="function">
    <text evidence="6">Component of the Mediator complex, a coactivator involved in the regulated transcription of nearly all RNA polymerase II-dependent genes. Mediator functions as a bridge to convey information from gene-specific regulatory proteins to the basal RNA polymerase II transcription machinery. Mediator is recruited to promoters by direct interactions with regulatory proteins and serves as a scaffold for the assembly of a functional preinitiation complex with RNA polymerase II and the general transcription factors.</text>
</comment>
<keyword evidence="3 6" id="KW-0805">Transcription regulation</keyword>
<sequence>MDQQDQTGLQEFIPACAGWFPLDRFKALAYFEQSSFFAAAGRDANGQPITINNTEARLAGLDPAVPGVLESLPHGRPEFVLENSQEPNAFTIRKQIRTSANPQERPLVLAYYYIANNKIMQAPSAHQVTHARLQRCTFALQQGFEKLQADLEPLTRQAKLLAKQAAREQAAAAVAAAASAGAAAALKAGQGPGQPAPGQIGQQGQGAAAAAVAAGPGPGSAAAAAGGREGGGGGGGGASPATASAPGFQYTVQPYAATVDLESPSLGTLRAPLAAPLPEVMAAAAAAASAASGGGGGGGCYGGGGVPVRRHLTDADRARWNKLDRILSHQFSSLQRIKYTALPPEYMQRLYGMPPPQAAGPAAGGQAPTPAAAAPAAGS</sequence>
<dbReference type="Proteomes" id="UP000613740">
    <property type="component" value="Unassembled WGS sequence"/>
</dbReference>
<keyword evidence="4 6" id="KW-0804">Transcription</keyword>
<evidence type="ECO:0000313" key="9">
    <source>
        <dbReference type="Proteomes" id="UP000613740"/>
    </source>
</evidence>
<evidence type="ECO:0000256" key="5">
    <source>
        <dbReference type="ARBA" id="ARBA00023242"/>
    </source>
</evidence>
<evidence type="ECO:0000256" key="3">
    <source>
        <dbReference type="ARBA" id="ARBA00023015"/>
    </source>
</evidence>
<evidence type="ECO:0000313" key="8">
    <source>
        <dbReference type="EMBL" id="KAG2447028.1"/>
    </source>
</evidence>
<dbReference type="GO" id="GO:0006357">
    <property type="term" value="P:regulation of transcription by RNA polymerase II"/>
    <property type="evidence" value="ECO:0007669"/>
    <property type="project" value="InterPro"/>
</dbReference>
<feature type="compositionally biased region" description="Gly residues" evidence="7">
    <location>
        <begin position="227"/>
        <end position="238"/>
    </location>
</feature>
<gene>
    <name evidence="6" type="primary">MED6</name>
    <name evidence="8" type="ORF">HYH02_008180</name>
</gene>
<evidence type="ECO:0000256" key="1">
    <source>
        <dbReference type="ARBA" id="ARBA00004123"/>
    </source>
</evidence>
<keyword evidence="5 6" id="KW-0539">Nucleus</keyword>
<evidence type="ECO:0000256" key="4">
    <source>
        <dbReference type="ARBA" id="ARBA00023163"/>
    </source>
</evidence>
<evidence type="ECO:0000256" key="7">
    <source>
        <dbReference type="SAM" id="MobiDB-lite"/>
    </source>
</evidence>
<organism evidence="8 9">
    <name type="scientific">Chlamydomonas schloesseri</name>
    <dbReference type="NCBI Taxonomy" id="2026947"/>
    <lineage>
        <taxon>Eukaryota</taxon>
        <taxon>Viridiplantae</taxon>
        <taxon>Chlorophyta</taxon>
        <taxon>core chlorophytes</taxon>
        <taxon>Chlorophyceae</taxon>
        <taxon>CS clade</taxon>
        <taxon>Chlamydomonadales</taxon>
        <taxon>Chlamydomonadaceae</taxon>
        <taxon>Chlamydomonas</taxon>
    </lineage>
</organism>
<dbReference type="EMBL" id="JAEHOD010000024">
    <property type="protein sequence ID" value="KAG2447028.1"/>
    <property type="molecule type" value="Genomic_DNA"/>
</dbReference>
<keyword evidence="6" id="KW-0010">Activator</keyword>
<evidence type="ECO:0000256" key="2">
    <source>
        <dbReference type="ARBA" id="ARBA00007526"/>
    </source>
</evidence>
<name>A0A835WGE4_9CHLO</name>
<feature type="region of interest" description="Disordered" evidence="7">
    <location>
        <begin position="187"/>
        <end position="241"/>
    </location>
</feature>
<protein>
    <recommendedName>
        <fullName evidence="6">Mediator of RNA polymerase II transcription subunit 6</fullName>
    </recommendedName>
    <alternativeName>
        <fullName evidence="6">Mediator complex subunit 6</fullName>
    </alternativeName>
</protein>
<dbReference type="Gene3D" id="3.10.450.580">
    <property type="entry name" value="Mediator complex, subunit Med6"/>
    <property type="match status" value="1"/>
</dbReference>
<proteinExistence type="inferred from homology"/>
<reference evidence="8" key="1">
    <citation type="journal article" date="2020" name="bioRxiv">
        <title>Comparative genomics of Chlamydomonas.</title>
        <authorList>
            <person name="Craig R.J."/>
            <person name="Hasan A.R."/>
            <person name="Ness R.W."/>
            <person name="Keightley P.D."/>
        </authorList>
    </citation>
    <scope>NUCLEOTIDE SEQUENCE</scope>
    <source>
        <strain evidence="8">CCAP 11/173</strain>
    </source>
</reference>
<evidence type="ECO:0000256" key="6">
    <source>
        <dbReference type="RuleBase" id="RU364143"/>
    </source>
</evidence>
<dbReference type="OrthoDB" id="344220at2759"/>
<dbReference type="PANTHER" id="PTHR13104">
    <property type="entry name" value="MED-6-RELATED"/>
    <property type="match status" value="1"/>
</dbReference>
<accession>A0A835WGE4</accession>
<dbReference type="GO" id="GO:0016592">
    <property type="term" value="C:mediator complex"/>
    <property type="evidence" value="ECO:0007669"/>
    <property type="project" value="InterPro"/>
</dbReference>
<dbReference type="InterPro" id="IPR007018">
    <property type="entry name" value="Mediator_Med6"/>
</dbReference>
<comment type="subunit">
    <text evidence="6">Component of the Mediator complex.</text>
</comment>
<keyword evidence="9" id="KW-1185">Reference proteome</keyword>
<feature type="compositionally biased region" description="Low complexity" evidence="7">
    <location>
        <begin position="359"/>
        <end position="379"/>
    </location>
</feature>
<dbReference type="Pfam" id="PF04934">
    <property type="entry name" value="Med6"/>
    <property type="match status" value="1"/>
</dbReference>
<comment type="similarity">
    <text evidence="2 6">Belongs to the Mediator complex subunit 6 family.</text>
</comment>
<comment type="caution">
    <text evidence="8">The sequence shown here is derived from an EMBL/GenBank/DDBJ whole genome shotgun (WGS) entry which is preliminary data.</text>
</comment>
<feature type="compositionally biased region" description="Low complexity" evidence="7">
    <location>
        <begin position="196"/>
        <end position="226"/>
    </location>
</feature>
<feature type="region of interest" description="Disordered" evidence="7">
    <location>
        <begin position="352"/>
        <end position="379"/>
    </location>
</feature>
<dbReference type="AlphaFoldDB" id="A0A835WGE4"/>
<dbReference type="InterPro" id="IPR038566">
    <property type="entry name" value="Mediator_Med6_sf"/>
</dbReference>